<evidence type="ECO:0000313" key="1">
    <source>
        <dbReference type="EMBL" id="CAF4742419.1"/>
    </source>
</evidence>
<accession>A0A821KRD2</accession>
<evidence type="ECO:0000313" key="2">
    <source>
        <dbReference type="Proteomes" id="UP000663880"/>
    </source>
</evidence>
<gene>
    <name evidence="1" type="ORF">PMACD_LOCUS112</name>
</gene>
<name>A0A821KRD2_9NEOP</name>
<protein>
    <submittedName>
        <fullName evidence="1">Uncharacterized protein</fullName>
    </submittedName>
</protein>
<keyword evidence="2" id="KW-1185">Reference proteome</keyword>
<dbReference type="AlphaFoldDB" id="A0A821KRD2"/>
<proteinExistence type="predicted"/>
<comment type="caution">
    <text evidence="1">The sequence shown here is derived from an EMBL/GenBank/DDBJ whole genome shotgun (WGS) entry which is preliminary data.</text>
</comment>
<sequence>MESLNLCVNLIFIPPERFKSSSPAHWCASSCAKGSYRLNKVDITSSRLTVSLPSAMTDTEKSPGSYPDLTTHPFLDCIMSSGRGRNTLN</sequence>
<reference evidence="1" key="1">
    <citation type="submission" date="2021-02" db="EMBL/GenBank/DDBJ databases">
        <authorList>
            <person name="Steward A R."/>
        </authorList>
    </citation>
    <scope>NUCLEOTIDE SEQUENCE</scope>
</reference>
<organism evidence="1 2">
    <name type="scientific">Pieris macdunnoughi</name>
    <dbReference type="NCBI Taxonomy" id="345717"/>
    <lineage>
        <taxon>Eukaryota</taxon>
        <taxon>Metazoa</taxon>
        <taxon>Ecdysozoa</taxon>
        <taxon>Arthropoda</taxon>
        <taxon>Hexapoda</taxon>
        <taxon>Insecta</taxon>
        <taxon>Pterygota</taxon>
        <taxon>Neoptera</taxon>
        <taxon>Endopterygota</taxon>
        <taxon>Lepidoptera</taxon>
        <taxon>Glossata</taxon>
        <taxon>Ditrysia</taxon>
        <taxon>Papilionoidea</taxon>
        <taxon>Pieridae</taxon>
        <taxon>Pierinae</taxon>
        <taxon>Pieris</taxon>
    </lineage>
</organism>
<dbReference type="EMBL" id="CAJOBZ010000001">
    <property type="protein sequence ID" value="CAF4742419.1"/>
    <property type="molecule type" value="Genomic_DNA"/>
</dbReference>
<dbReference type="Proteomes" id="UP000663880">
    <property type="component" value="Unassembled WGS sequence"/>
</dbReference>